<dbReference type="Proteomes" id="UP001374579">
    <property type="component" value="Unassembled WGS sequence"/>
</dbReference>
<name>A0AAN9G7G8_9CAEN</name>
<proteinExistence type="inferred from homology"/>
<organism evidence="11 12">
    <name type="scientific">Littorina saxatilis</name>
    <dbReference type="NCBI Taxonomy" id="31220"/>
    <lineage>
        <taxon>Eukaryota</taxon>
        <taxon>Metazoa</taxon>
        <taxon>Spiralia</taxon>
        <taxon>Lophotrochozoa</taxon>
        <taxon>Mollusca</taxon>
        <taxon>Gastropoda</taxon>
        <taxon>Caenogastropoda</taxon>
        <taxon>Littorinimorpha</taxon>
        <taxon>Littorinoidea</taxon>
        <taxon>Littorinidae</taxon>
        <taxon>Littorina</taxon>
    </lineage>
</organism>
<dbReference type="InterPro" id="IPR009729">
    <property type="entry name" value="Gal-3-0_sulfotransfrase"/>
</dbReference>
<sequence length="419" mass="48043">MSPHMGRAWTIRKRAVCGLLLVCCCFSWLIVHFNQTGPQTSKYDEGRSVDKDGGGKGLTGERTNEDINRQMDTLQWSVNVSSRRSDEVQHIIFIKVHRAASTTLFNMLIRFALSRDLHVMFPAGDKDHLSENKAVLSPIIPHPPSPPFLFDILCNHVVFREHQVRPWFPADTKLITILRRPWDQVVSAFNYYRQVWEVPYLLCAPNVKEFLLKRPRFEPVSPLSSFTNNRMSLDLGLPPDQLTNSSHVPAFLDRLQDTFHLVLIAEHFDESLVLLRRRLGWTMKDIVYIKLNAHDKNTTAIDENSDPKLKEAFNRFNHFDVAVYDHFIRLFVQEVGKEGPEFFHELRAFAAVERDVRDFCSKSSSSADVLRVGDTVWNEAFTVETGECIVLTMDEVTLHSLAKARQLSALLTTHDTGQV</sequence>
<evidence type="ECO:0000256" key="3">
    <source>
        <dbReference type="ARBA" id="ARBA00022679"/>
    </source>
</evidence>
<evidence type="ECO:0000256" key="2">
    <source>
        <dbReference type="ARBA" id="ARBA00008124"/>
    </source>
</evidence>
<feature type="region of interest" description="Disordered" evidence="10">
    <location>
        <begin position="41"/>
        <end position="64"/>
    </location>
</feature>
<dbReference type="GO" id="GO:0000139">
    <property type="term" value="C:Golgi membrane"/>
    <property type="evidence" value="ECO:0007669"/>
    <property type="project" value="UniProtKB-SubCell"/>
</dbReference>
<accession>A0AAN9G7G8</accession>
<keyword evidence="3" id="KW-0808">Transferase</keyword>
<reference evidence="11 12" key="1">
    <citation type="submission" date="2024-02" db="EMBL/GenBank/DDBJ databases">
        <title>Chromosome-scale genome assembly of the rough periwinkle Littorina saxatilis.</title>
        <authorList>
            <person name="De Jode A."/>
            <person name="Faria R."/>
            <person name="Formenti G."/>
            <person name="Sims Y."/>
            <person name="Smith T.P."/>
            <person name="Tracey A."/>
            <person name="Wood J.M.D."/>
            <person name="Zagrodzka Z.B."/>
            <person name="Johannesson K."/>
            <person name="Butlin R.K."/>
            <person name="Leder E.H."/>
        </authorList>
    </citation>
    <scope>NUCLEOTIDE SEQUENCE [LARGE SCALE GENOMIC DNA]</scope>
    <source>
        <strain evidence="11">Snail1</strain>
        <tissue evidence="11">Muscle</tissue>
    </source>
</reference>
<dbReference type="PANTHER" id="PTHR14647:SF87">
    <property type="entry name" value="PUTATIVE-RELATED"/>
    <property type="match status" value="1"/>
</dbReference>
<evidence type="ECO:0000313" key="11">
    <source>
        <dbReference type="EMBL" id="KAK7098101.1"/>
    </source>
</evidence>
<dbReference type="AlphaFoldDB" id="A0AAN9G7G8"/>
<evidence type="ECO:0000256" key="1">
    <source>
        <dbReference type="ARBA" id="ARBA00004323"/>
    </source>
</evidence>
<gene>
    <name evidence="11" type="ORF">V1264_004975</name>
</gene>
<comment type="subcellular location">
    <subcellularLocation>
        <location evidence="1">Golgi apparatus membrane</location>
        <topology evidence="1">Single-pass type II membrane protein</topology>
    </subcellularLocation>
</comment>
<keyword evidence="8" id="KW-0472">Membrane</keyword>
<keyword evidence="6" id="KW-1133">Transmembrane helix</keyword>
<comment type="caution">
    <text evidence="11">The sequence shown here is derived from an EMBL/GenBank/DDBJ whole genome shotgun (WGS) entry which is preliminary data.</text>
</comment>
<dbReference type="InterPro" id="IPR027417">
    <property type="entry name" value="P-loop_NTPase"/>
</dbReference>
<comment type="similarity">
    <text evidence="2">Belongs to the galactose-3-O-sulfotransferase family.</text>
</comment>
<keyword evidence="12" id="KW-1185">Reference proteome</keyword>
<dbReference type="Gene3D" id="3.40.50.300">
    <property type="entry name" value="P-loop containing nucleotide triphosphate hydrolases"/>
    <property type="match status" value="1"/>
</dbReference>
<evidence type="ECO:0000256" key="5">
    <source>
        <dbReference type="ARBA" id="ARBA00022968"/>
    </source>
</evidence>
<dbReference type="GO" id="GO:0009247">
    <property type="term" value="P:glycolipid biosynthetic process"/>
    <property type="evidence" value="ECO:0007669"/>
    <property type="project" value="InterPro"/>
</dbReference>
<evidence type="ECO:0000256" key="8">
    <source>
        <dbReference type="ARBA" id="ARBA00023136"/>
    </source>
</evidence>
<keyword evidence="7" id="KW-0333">Golgi apparatus</keyword>
<evidence type="ECO:0000313" key="12">
    <source>
        <dbReference type="Proteomes" id="UP001374579"/>
    </source>
</evidence>
<dbReference type="PANTHER" id="PTHR14647">
    <property type="entry name" value="GALACTOSE-3-O-SULFOTRANSFERASE"/>
    <property type="match status" value="1"/>
</dbReference>
<keyword evidence="4" id="KW-0812">Transmembrane</keyword>
<evidence type="ECO:0000256" key="6">
    <source>
        <dbReference type="ARBA" id="ARBA00022989"/>
    </source>
</evidence>
<evidence type="ECO:0000256" key="10">
    <source>
        <dbReference type="SAM" id="MobiDB-lite"/>
    </source>
</evidence>
<dbReference type="EMBL" id="JBAMIC010000013">
    <property type="protein sequence ID" value="KAK7098101.1"/>
    <property type="molecule type" value="Genomic_DNA"/>
</dbReference>
<evidence type="ECO:0000256" key="9">
    <source>
        <dbReference type="ARBA" id="ARBA00023180"/>
    </source>
</evidence>
<dbReference type="SUPFAM" id="SSF52540">
    <property type="entry name" value="P-loop containing nucleoside triphosphate hydrolases"/>
    <property type="match status" value="1"/>
</dbReference>
<keyword evidence="9" id="KW-0325">Glycoprotein</keyword>
<dbReference type="GO" id="GO:0001733">
    <property type="term" value="F:galactosylceramide sulfotransferase activity"/>
    <property type="evidence" value="ECO:0007669"/>
    <property type="project" value="InterPro"/>
</dbReference>
<dbReference type="Pfam" id="PF06990">
    <property type="entry name" value="Gal-3-0_sulfotr"/>
    <property type="match status" value="1"/>
</dbReference>
<evidence type="ECO:0000256" key="4">
    <source>
        <dbReference type="ARBA" id="ARBA00022692"/>
    </source>
</evidence>
<protein>
    <submittedName>
        <fullName evidence="11">Uncharacterized protein</fullName>
    </submittedName>
</protein>
<feature type="compositionally biased region" description="Basic and acidic residues" evidence="10">
    <location>
        <begin position="42"/>
        <end position="54"/>
    </location>
</feature>
<keyword evidence="5" id="KW-0735">Signal-anchor</keyword>
<evidence type="ECO:0000256" key="7">
    <source>
        <dbReference type="ARBA" id="ARBA00023034"/>
    </source>
</evidence>